<dbReference type="OrthoDB" id="8065943at2759"/>
<accession>A0A7J6LXV9</accession>
<dbReference type="Gene3D" id="4.10.60.10">
    <property type="entry name" value="Zinc finger, CCHC-type"/>
    <property type="match status" value="1"/>
</dbReference>
<dbReference type="PROSITE" id="PS50158">
    <property type="entry name" value="ZF_CCHC"/>
    <property type="match status" value="2"/>
</dbReference>
<dbReference type="InterPro" id="IPR001878">
    <property type="entry name" value="Znf_CCHC"/>
</dbReference>
<dbReference type="AlphaFoldDB" id="A0A7J6LXV9"/>
<keyword evidence="1" id="KW-0862">Zinc</keyword>
<dbReference type="EMBL" id="JAAPAO010000306">
    <property type="protein sequence ID" value="KAF4663800.1"/>
    <property type="molecule type" value="Genomic_DNA"/>
</dbReference>
<feature type="domain" description="CCHC-type" evidence="3">
    <location>
        <begin position="191"/>
        <end position="208"/>
    </location>
</feature>
<keyword evidence="1" id="KW-0479">Metal-binding</keyword>
<dbReference type="GO" id="GO:0008270">
    <property type="term" value="F:zinc ion binding"/>
    <property type="evidence" value="ECO:0007669"/>
    <property type="project" value="UniProtKB-KW"/>
</dbReference>
<organism evidence="4 5">
    <name type="scientific">Perkinsus chesapeaki</name>
    <name type="common">Clam parasite</name>
    <name type="synonym">Perkinsus andrewsi</name>
    <dbReference type="NCBI Taxonomy" id="330153"/>
    <lineage>
        <taxon>Eukaryota</taxon>
        <taxon>Sar</taxon>
        <taxon>Alveolata</taxon>
        <taxon>Perkinsozoa</taxon>
        <taxon>Perkinsea</taxon>
        <taxon>Perkinsida</taxon>
        <taxon>Perkinsidae</taxon>
        <taxon>Perkinsus</taxon>
    </lineage>
</organism>
<dbReference type="SMART" id="SM00343">
    <property type="entry name" value="ZnF_C2HC"/>
    <property type="match status" value="3"/>
</dbReference>
<reference evidence="4 5" key="1">
    <citation type="submission" date="2020-04" db="EMBL/GenBank/DDBJ databases">
        <title>Perkinsus chesapeaki whole genome sequence.</title>
        <authorList>
            <person name="Bogema D.R."/>
        </authorList>
    </citation>
    <scope>NUCLEOTIDE SEQUENCE [LARGE SCALE GENOMIC DNA]</scope>
    <source>
        <strain evidence="4">ATCC PRA-425</strain>
    </source>
</reference>
<dbReference type="GO" id="GO:0003676">
    <property type="term" value="F:nucleic acid binding"/>
    <property type="evidence" value="ECO:0007669"/>
    <property type="project" value="InterPro"/>
</dbReference>
<dbReference type="CDD" id="cd00303">
    <property type="entry name" value="retropepsin_like"/>
    <property type="match status" value="1"/>
</dbReference>
<evidence type="ECO:0000256" key="2">
    <source>
        <dbReference type="SAM" id="MobiDB-lite"/>
    </source>
</evidence>
<keyword evidence="1" id="KW-0863">Zinc-finger</keyword>
<keyword evidence="5" id="KW-1185">Reference proteome</keyword>
<name>A0A7J6LXV9_PERCH</name>
<evidence type="ECO:0000313" key="4">
    <source>
        <dbReference type="EMBL" id="KAF4663800.1"/>
    </source>
</evidence>
<evidence type="ECO:0000256" key="1">
    <source>
        <dbReference type="PROSITE-ProRule" id="PRU00047"/>
    </source>
</evidence>
<evidence type="ECO:0000313" key="5">
    <source>
        <dbReference type="Proteomes" id="UP000591131"/>
    </source>
</evidence>
<evidence type="ECO:0000259" key="3">
    <source>
        <dbReference type="PROSITE" id="PS50158"/>
    </source>
</evidence>
<feature type="compositionally biased region" description="Polar residues" evidence="2">
    <location>
        <begin position="246"/>
        <end position="255"/>
    </location>
</feature>
<dbReference type="SUPFAM" id="SSF57756">
    <property type="entry name" value="Retrovirus zinc finger-like domains"/>
    <property type="match status" value="1"/>
</dbReference>
<proteinExistence type="predicted"/>
<protein>
    <recommendedName>
        <fullName evidence="3">CCHC-type domain-containing protein</fullName>
    </recommendedName>
</protein>
<feature type="region of interest" description="Disordered" evidence="2">
    <location>
        <begin position="231"/>
        <end position="256"/>
    </location>
</feature>
<dbReference type="Proteomes" id="UP000591131">
    <property type="component" value="Unassembled WGS sequence"/>
</dbReference>
<sequence length="477" mass="52275">MDSGEGYKTLLKILDDKYDNLRARRSALHEWENLRQQPSETVKQYYQRFEEAVLQQEDAGRSDLTVELRKERFGKGLTSIAGLAARAMVDPLTHLTFTQYSEMVCGYAQSFEAFPSLIGYGKSSPAAQKPVRTQLMAADMKNSGGGNPNDMKNSGGGKQYTSGSDPHCRRCGAKNHTETSCWSGTIKDKERRCSKCGNYTHRRKDCPDRDAKCLRCGQNGHTAQICWSKIRPGSTQSRPSKEASHETMQTTSEVTADNEAEVKKIDSAASTIEVCNEGAKVEGKIEDFVDTNAPTISLRVGEKPPAGQKADCVHLDALIDSGAGACFVHADLIKLLIKHNIISEDGICSIKGVVVTYANGDKANCTSAVRLPIRPNGDSLHDTKWLPCLISDTCQHSLVIGRPGMRVLDISITALNGGDFEQYSQVPNRMSVLSMVAYHAIEPTLCNKRPHEDTVDTDYTFETVKDSTGQSLAARLG</sequence>
<feature type="region of interest" description="Disordered" evidence="2">
    <location>
        <begin position="139"/>
        <end position="168"/>
    </location>
</feature>
<feature type="domain" description="CCHC-type" evidence="3">
    <location>
        <begin position="212"/>
        <end position="226"/>
    </location>
</feature>
<comment type="caution">
    <text evidence="4">The sequence shown here is derived from an EMBL/GenBank/DDBJ whole genome shotgun (WGS) entry which is preliminary data.</text>
</comment>
<dbReference type="InterPro" id="IPR036875">
    <property type="entry name" value="Znf_CCHC_sf"/>
</dbReference>
<gene>
    <name evidence="4" type="ORF">FOL47_005557</name>
</gene>